<protein>
    <recommendedName>
        <fullName evidence="2">FPL domain-containing protein</fullName>
    </recommendedName>
</protein>
<evidence type="ECO:0000313" key="4">
    <source>
        <dbReference type="Proteomes" id="UP000078046"/>
    </source>
</evidence>
<sequence length="871" mass="102834">MKKFIDTFRLNENEYNQNVFAKYYNFKETNFYSFDNLKFTFDTIIRQENKQTRIRPKHDCELVVIEGLRRLSLLTIWADSTDNSEEIFEYLNTTETFVKCLPLIWNRSICVQYLQTLNIIYENIKKPTSFYSLISKNKINTIITNPFDLYDDEILAYYFSLLKILSIRMSKATYNFFTNKSLEKIQIPIYTIVMDFINHYDKMIIISAQNIILNMIKIDQKSFIDFLKESNFYNVIIEILLTLCKKILTLLINEKCQNATIVGNFVNKFIELCEFIAEICNINDSVNVLMDEKVWKVFFVKFIISPPETLENVECLENCDLANSKNCCFNHKILSNNIRRENAFKLYFAVLFFQIMKNFNCDKLLDTFDSIFNVDDECLDQILQNVENVNIIPPCYSALLENEKMELNKCDSSHQIRTHSLWFCEWLHDKMHTETTETFFIFLLLSHLINLKSLLSKQNKNDAILRKYLNFLYTVVHITTLNIITARSHLNNLIIHLFGCIVADFFNLSFDSFNCLADIENNLTNYLTKPKETKLRGDNFKSLSDKTFQNVLSVIIINKIHSSLVKILSNLQNLFNKYPTFVTIYYKVCHNNEFWRLKTLQDFKYIQVRNLRNFDITSFKTKSQSGYIKSQINAYLFLSNLLNIILSTFTNMYNQVFDFESEIPKLFVPPLKVLQELRIGETIDFSKYRMVCCDICWLVKPEMTKPQEIIGHFLVCHDDCILIIKPAQNSKLGYGIILYKLPYKHLKMKLDFDPDIILLNFPQLQDDSYNDVDNDLYSQIRSFHVTMFSNTKIIKIKNVDKYGKTYLIALVFQNNQSRNLAYDNIKKNIEKYVRKRTLLICKQLFPKIDNPDSLNRLVECSAYYFNVLDAI</sequence>
<evidence type="ECO:0000256" key="1">
    <source>
        <dbReference type="ARBA" id="ARBA00023006"/>
    </source>
</evidence>
<evidence type="ECO:0000313" key="3">
    <source>
        <dbReference type="EMBL" id="OAF68893.1"/>
    </source>
</evidence>
<evidence type="ECO:0000259" key="2">
    <source>
        <dbReference type="Pfam" id="PF09758"/>
    </source>
</evidence>
<dbReference type="Pfam" id="PF09758">
    <property type="entry name" value="FPL"/>
    <property type="match status" value="1"/>
</dbReference>
<accession>A0A177B5H6</accession>
<dbReference type="GO" id="GO:0016197">
    <property type="term" value="P:endosomal transport"/>
    <property type="evidence" value="ECO:0007669"/>
    <property type="project" value="TreeGrafter"/>
</dbReference>
<dbReference type="InterPro" id="IPR039272">
    <property type="entry name" value="CLEC16A/TT9"/>
</dbReference>
<gene>
    <name evidence="3" type="ORF">A3Q56_03386</name>
</gene>
<proteinExistence type="predicted"/>
<dbReference type="OrthoDB" id="294052at2759"/>
<name>A0A177B5H6_9BILA</name>
<dbReference type="EMBL" id="LWCA01000372">
    <property type="protein sequence ID" value="OAF68893.1"/>
    <property type="molecule type" value="Genomic_DNA"/>
</dbReference>
<keyword evidence="1" id="KW-0072">Autophagy</keyword>
<dbReference type="GO" id="GO:0007034">
    <property type="term" value="P:vacuolar transport"/>
    <property type="evidence" value="ECO:0007669"/>
    <property type="project" value="TreeGrafter"/>
</dbReference>
<dbReference type="PANTHER" id="PTHR21481:SF0">
    <property type="entry name" value="PROTEIN CLEC16A"/>
    <property type="match status" value="1"/>
</dbReference>
<dbReference type="GO" id="GO:0005794">
    <property type="term" value="C:Golgi apparatus"/>
    <property type="evidence" value="ECO:0007669"/>
    <property type="project" value="TreeGrafter"/>
</dbReference>
<dbReference type="InterPro" id="IPR019155">
    <property type="entry name" value="CLEC16A/TT9_N"/>
</dbReference>
<dbReference type="GO" id="GO:1901096">
    <property type="term" value="P:regulation of autophagosome maturation"/>
    <property type="evidence" value="ECO:0007669"/>
    <property type="project" value="TreeGrafter"/>
</dbReference>
<feature type="domain" description="FPL" evidence="2">
    <location>
        <begin position="68"/>
        <end position="215"/>
    </location>
</feature>
<dbReference type="GO" id="GO:0006914">
    <property type="term" value="P:autophagy"/>
    <property type="evidence" value="ECO:0007669"/>
    <property type="project" value="UniProtKB-KW"/>
</dbReference>
<organism evidence="3 4">
    <name type="scientific">Intoshia linei</name>
    <dbReference type="NCBI Taxonomy" id="1819745"/>
    <lineage>
        <taxon>Eukaryota</taxon>
        <taxon>Metazoa</taxon>
        <taxon>Spiralia</taxon>
        <taxon>Lophotrochozoa</taxon>
        <taxon>Mesozoa</taxon>
        <taxon>Orthonectida</taxon>
        <taxon>Rhopaluridae</taxon>
        <taxon>Intoshia</taxon>
    </lineage>
</organism>
<dbReference type="PANTHER" id="PTHR21481">
    <property type="entry name" value="PROTEIN CLEC16A"/>
    <property type="match status" value="1"/>
</dbReference>
<keyword evidence="4" id="KW-1185">Reference proteome</keyword>
<dbReference type="AlphaFoldDB" id="A0A177B5H6"/>
<dbReference type="Proteomes" id="UP000078046">
    <property type="component" value="Unassembled WGS sequence"/>
</dbReference>
<reference evidence="3 4" key="1">
    <citation type="submission" date="2016-04" db="EMBL/GenBank/DDBJ databases">
        <title>The genome of Intoshia linei affirms orthonectids as highly simplified spiralians.</title>
        <authorList>
            <person name="Mikhailov K.V."/>
            <person name="Slusarev G.S."/>
            <person name="Nikitin M.A."/>
            <person name="Logacheva M.D."/>
            <person name="Penin A."/>
            <person name="Aleoshin V."/>
            <person name="Panchin Y.V."/>
        </authorList>
    </citation>
    <scope>NUCLEOTIDE SEQUENCE [LARGE SCALE GENOMIC DNA]</scope>
    <source>
        <strain evidence="3">Intl2013</strain>
        <tissue evidence="3">Whole animal</tissue>
    </source>
</reference>
<comment type="caution">
    <text evidence="3">The sequence shown here is derived from an EMBL/GenBank/DDBJ whole genome shotgun (WGS) entry which is preliminary data.</text>
</comment>
<dbReference type="GO" id="GO:0005770">
    <property type="term" value="C:late endosome"/>
    <property type="evidence" value="ECO:0007669"/>
    <property type="project" value="TreeGrafter"/>
</dbReference>